<dbReference type="AlphaFoldDB" id="F0T7Q4"/>
<organism evidence="6 7">
    <name type="scientific">Methanobacterium lacus (strain AL-21)</name>
    <dbReference type="NCBI Taxonomy" id="877455"/>
    <lineage>
        <taxon>Archaea</taxon>
        <taxon>Methanobacteriati</taxon>
        <taxon>Methanobacteriota</taxon>
        <taxon>Methanomada group</taxon>
        <taxon>Methanobacteria</taxon>
        <taxon>Methanobacteriales</taxon>
        <taxon>Methanobacteriaceae</taxon>
        <taxon>Methanobacterium</taxon>
    </lineage>
</organism>
<evidence type="ECO:0000256" key="1">
    <source>
        <dbReference type="ARBA" id="ARBA00009437"/>
    </source>
</evidence>
<dbReference type="InterPro" id="IPR036390">
    <property type="entry name" value="WH_DNA-bd_sf"/>
</dbReference>
<dbReference type="GO" id="GO:0000976">
    <property type="term" value="F:transcription cis-regulatory region binding"/>
    <property type="evidence" value="ECO:0007669"/>
    <property type="project" value="TreeGrafter"/>
</dbReference>
<proteinExistence type="inferred from homology"/>
<keyword evidence="4" id="KW-0804">Transcription</keyword>
<evidence type="ECO:0000256" key="4">
    <source>
        <dbReference type="ARBA" id="ARBA00023163"/>
    </source>
</evidence>
<dbReference type="PROSITE" id="PS50931">
    <property type="entry name" value="HTH_LYSR"/>
    <property type="match status" value="1"/>
</dbReference>
<evidence type="ECO:0000256" key="3">
    <source>
        <dbReference type="ARBA" id="ARBA00023125"/>
    </source>
</evidence>
<name>F0T7Q4_METLA</name>
<keyword evidence="3" id="KW-0238">DNA-binding</keyword>
<dbReference type="eggNOG" id="arCOG00225">
    <property type="taxonomic scope" value="Archaea"/>
</dbReference>
<evidence type="ECO:0000256" key="2">
    <source>
        <dbReference type="ARBA" id="ARBA00023015"/>
    </source>
</evidence>
<gene>
    <name evidence="6" type="ordered locus">Metbo_2523</name>
</gene>
<dbReference type="EMBL" id="CP002551">
    <property type="protein sequence ID" value="ADZ10736.1"/>
    <property type="molecule type" value="Genomic_DNA"/>
</dbReference>
<keyword evidence="7" id="KW-1185">Reference proteome</keyword>
<keyword evidence="2" id="KW-0805">Transcription regulation</keyword>
<dbReference type="SUPFAM" id="SSF46785">
    <property type="entry name" value="Winged helix' DNA-binding domain"/>
    <property type="match status" value="1"/>
</dbReference>
<dbReference type="HOGENOM" id="CLU_971843_0_0_2"/>
<dbReference type="KEGG" id="mel:Metbo_2523"/>
<dbReference type="PANTHER" id="PTHR30126:SF40">
    <property type="entry name" value="HTH-TYPE TRANSCRIPTIONAL REGULATOR GLTR"/>
    <property type="match status" value="1"/>
</dbReference>
<protein>
    <submittedName>
        <fullName evidence="6">Transcriptional regulator, LysR family</fullName>
    </submittedName>
</protein>
<feature type="domain" description="HTH lysR-type" evidence="5">
    <location>
        <begin position="23"/>
        <end position="80"/>
    </location>
</feature>
<evidence type="ECO:0000313" key="7">
    <source>
        <dbReference type="Proteomes" id="UP000007490"/>
    </source>
</evidence>
<reference evidence="6 7" key="2">
    <citation type="journal article" date="2014" name="Int. J. Syst. Evol. Microbiol.">
        <title>Methanobacterium paludis sp. nov. and a novel strain of Methanobacterium lacus isolated from northern peatlands.</title>
        <authorList>
            <person name="Cadillo-Quiroz H."/>
            <person name="Brauer S.L."/>
            <person name="Goodson N."/>
            <person name="Yavitt J.B."/>
            <person name="Zinder S.H."/>
        </authorList>
    </citation>
    <scope>NUCLEOTIDE SEQUENCE [LARGE SCALE GENOMIC DNA]</scope>
    <source>
        <strain evidence="6 7">AL-21</strain>
    </source>
</reference>
<reference evidence="7" key="1">
    <citation type="submission" date="2011-02" db="EMBL/GenBank/DDBJ databases">
        <title>Complete sequence of Methanobacterium sp. AL-21.</title>
        <authorList>
            <consortium name="US DOE Joint Genome Institute"/>
            <person name="Lucas S."/>
            <person name="Copeland A."/>
            <person name="Lapidus A."/>
            <person name="Cheng J.-F."/>
            <person name="Goodwin L."/>
            <person name="Pitluck S."/>
            <person name="Chertkov O."/>
            <person name="Detter J.C."/>
            <person name="Han C."/>
            <person name="Tapia R."/>
            <person name="Land M."/>
            <person name="Hauser L."/>
            <person name="Kyrpides N."/>
            <person name="Ivanova N."/>
            <person name="Mikhailova N."/>
            <person name="Pagani I."/>
            <person name="Cadillo-Quiroz H."/>
            <person name="Imachi H."/>
            <person name="Zinder S."/>
            <person name="Liu W."/>
            <person name="Woyke T."/>
        </authorList>
    </citation>
    <scope>NUCLEOTIDE SEQUENCE [LARGE SCALE GENOMIC DNA]</scope>
    <source>
        <strain evidence="7">AL-21</strain>
    </source>
</reference>
<dbReference type="InterPro" id="IPR036388">
    <property type="entry name" value="WH-like_DNA-bd_sf"/>
</dbReference>
<dbReference type="Pfam" id="PF00126">
    <property type="entry name" value="HTH_1"/>
    <property type="match status" value="1"/>
</dbReference>
<dbReference type="GO" id="GO:0003700">
    <property type="term" value="F:DNA-binding transcription factor activity"/>
    <property type="evidence" value="ECO:0007669"/>
    <property type="project" value="InterPro"/>
</dbReference>
<comment type="similarity">
    <text evidence="1">Belongs to the LysR transcriptional regulatory family.</text>
</comment>
<sequence>MKLYVIIMNYDPKLGMVINGQEFSYKIFETLECIAKTYSQREAAKKLGISHSVLNRRIKESEEKINSKLVETTGAGSGLTENGHDLLNKYKSLMKRLEERKKPVICGGFVSTGLMEALIEEYDLNATVLRTNDMSALELSDKDMVDILALDDPVTAFIYDLDIIPVAYDHLVLVGDSAVNDISDLNGKDFVEIPNSSQRLAWNTMDNMGIDYNIVQTARSPQTALNAVKNNSELFTFLNNSFTEGSDVIKNETKHIVGVVLLNKTNSSLKNFVKFVVGEAHQTIENNGFSRI</sequence>
<dbReference type="Gene3D" id="1.10.10.10">
    <property type="entry name" value="Winged helix-like DNA-binding domain superfamily/Winged helix DNA-binding domain"/>
    <property type="match status" value="1"/>
</dbReference>
<dbReference type="STRING" id="877455.Metbo_2523"/>
<dbReference type="PANTHER" id="PTHR30126">
    <property type="entry name" value="HTH-TYPE TRANSCRIPTIONAL REGULATOR"/>
    <property type="match status" value="1"/>
</dbReference>
<dbReference type="Proteomes" id="UP000007490">
    <property type="component" value="Chromosome"/>
</dbReference>
<evidence type="ECO:0000313" key="6">
    <source>
        <dbReference type="EMBL" id="ADZ10736.1"/>
    </source>
</evidence>
<accession>F0T7Q4</accession>
<evidence type="ECO:0000259" key="5">
    <source>
        <dbReference type="PROSITE" id="PS50931"/>
    </source>
</evidence>
<dbReference type="InterPro" id="IPR000847">
    <property type="entry name" value="LysR_HTH_N"/>
</dbReference>